<reference evidence="2 3" key="1">
    <citation type="submission" date="2021-07" db="EMBL/GenBank/DDBJ databases">
        <authorList>
            <consortium name="Genoscope - CEA"/>
            <person name="William W."/>
        </authorList>
    </citation>
    <scope>NUCLEOTIDE SEQUENCE [LARGE SCALE GENOMIC DNA]</scope>
</reference>
<feature type="compositionally biased region" description="Polar residues" evidence="1">
    <location>
        <begin position="1"/>
        <end position="23"/>
    </location>
</feature>
<proteinExistence type="predicted"/>
<evidence type="ECO:0000313" key="3">
    <source>
        <dbReference type="Proteomes" id="UP000694005"/>
    </source>
</evidence>
<organism evidence="2 3">
    <name type="scientific">Brassica campestris</name>
    <name type="common">Field mustard</name>
    <dbReference type="NCBI Taxonomy" id="3711"/>
    <lineage>
        <taxon>Eukaryota</taxon>
        <taxon>Viridiplantae</taxon>
        <taxon>Streptophyta</taxon>
        <taxon>Embryophyta</taxon>
        <taxon>Tracheophyta</taxon>
        <taxon>Spermatophyta</taxon>
        <taxon>Magnoliopsida</taxon>
        <taxon>eudicotyledons</taxon>
        <taxon>Gunneridae</taxon>
        <taxon>Pentapetalae</taxon>
        <taxon>rosids</taxon>
        <taxon>malvids</taxon>
        <taxon>Brassicales</taxon>
        <taxon>Brassicaceae</taxon>
        <taxon>Brassiceae</taxon>
        <taxon>Brassica</taxon>
    </lineage>
</organism>
<name>A0A8D9CSY8_BRACM</name>
<protein>
    <submittedName>
        <fullName evidence="2">Uncharacterized protein</fullName>
    </submittedName>
</protein>
<gene>
    <name evidence="2" type="ORF">BRAPAZ1V2_A09P25260.2</name>
</gene>
<dbReference type="AlphaFoldDB" id="A0A8D9CSY8"/>
<feature type="region of interest" description="Disordered" evidence="1">
    <location>
        <begin position="1"/>
        <end position="56"/>
    </location>
</feature>
<feature type="non-terminal residue" evidence="2">
    <location>
        <position position="116"/>
    </location>
</feature>
<dbReference type="Gramene" id="A09p25260.2_BraZ1">
    <property type="protein sequence ID" value="A09p25260.2_BraZ1.CDS"/>
    <property type="gene ID" value="A09g25260.2_BraZ1"/>
</dbReference>
<evidence type="ECO:0000313" key="2">
    <source>
        <dbReference type="EMBL" id="CAG7862059.1"/>
    </source>
</evidence>
<evidence type="ECO:0000256" key="1">
    <source>
        <dbReference type="SAM" id="MobiDB-lite"/>
    </source>
</evidence>
<accession>A0A8D9CSY8</accession>
<dbReference type="Proteomes" id="UP000694005">
    <property type="component" value="Chromosome A09"/>
</dbReference>
<dbReference type="EMBL" id="LS974625">
    <property type="protein sequence ID" value="CAG7862059.1"/>
    <property type="molecule type" value="Genomic_DNA"/>
</dbReference>
<sequence>IPLLQNTPSTHVNHLEPNSQSPSEDVVFKSTPKNFSVTTHSEDATSGPITHSHEPQPLRPFGHKLYKKFHHKLTFWKSLTLLKMSNQLVLTCLSLKTIIISTWSRRVLSPMGKRMV</sequence>